<dbReference type="GO" id="GO:0003677">
    <property type="term" value="F:DNA binding"/>
    <property type="evidence" value="ECO:0007669"/>
    <property type="project" value="UniProtKB-KW"/>
</dbReference>
<dbReference type="CDD" id="cd01185">
    <property type="entry name" value="INTN1_C_like"/>
    <property type="match status" value="1"/>
</dbReference>
<dbReference type="InterPro" id="IPR025269">
    <property type="entry name" value="SAM-like_dom"/>
</dbReference>
<dbReference type="Pfam" id="PF13102">
    <property type="entry name" value="Phage_int_SAM_5"/>
    <property type="match status" value="1"/>
</dbReference>
<keyword evidence="6" id="KW-1185">Reference proteome</keyword>
<proteinExistence type="inferred from homology"/>
<dbReference type="InterPro" id="IPR050090">
    <property type="entry name" value="Tyrosine_recombinase_XerCD"/>
</dbReference>
<sequence>MKVTLRKKKLKGNRIRLYLDFYPAVPHPDTGKPTRREFLKLFLYQRPRDEEEREHNRETKQMAKAICAQRQIELQQGNYDFLAKYFGNEDFLNFLKAQVEHREKIQRNYQSWRSTYHYLYRFTEGFLPLKKIDVKFCKSFREYMLSTHCLNSQRPLKQNSAAGYFDVFKEALAKANEEGLLKTNPGSRVKSIPYEQTEREFLTFEEVKAVAKAECPDERLKRAALFSIFTGLRFGDIRDLKWKEVRHSEANGHFLRFTVNKPNRVETLFISDQARKVMGEPGDPEEQVFKGLKYGNHITPTLKAWMQNAGINRHITFHAFRHTFATLQISFGTDIYVLKDLLSQKNVQTTQIYARVLDQKKKEATGRIPEVDLGEE</sequence>
<dbReference type="InterPro" id="IPR013762">
    <property type="entry name" value="Integrase-like_cat_sf"/>
</dbReference>
<keyword evidence="3" id="KW-0233">DNA recombination</keyword>
<dbReference type="Gene3D" id="1.10.443.10">
    <property type="entry name" value="Intergrase catalytic core"/>
    <property type="match status" value="1"/>
</dbReference>
<evidence type="ECO:0000256" key="2">
    <source>
        <dbReference type="ARBA" id="ARBA00023125"/>
    </source>
</evidence>
<comment type="similarity">
    <text evidence="1">Belongs to the 'phage' integrase family.</text>
</comment>
<gene>
    <name evidence="5" type="ORF">IX84_11515</name>
</gene>
<evidence type="ECO:0000313" key="5">
    <source>
        <dbReference type="EMBL" id="KGE88020.1"/>
    </source>
</evidence>
<dbReference type="PROSITE" id="PS51898">
    <property type="entry name" value="TYR_RECOMBINASE"/>
    <property type="match status" value="1"/>
</dbReference>
<dbReference type="InterPro" id="IPR002104">
    <property type="entry name" value="Integrase_catalytic"/>
</dbReference>
<dbReference type="OrthoDB" id="9806835at2"/>
<organism evidence="5 6">
    <name type="scientific">Phaeodactylibacter xiamenensis</name>
    <dbReference type="NCBI Taxonomy" id="1524460"/>
    <lineage>
        <taxon>Bacteria</taxon>
        <taxon>Pseudomonadati</taxon>
        <taxon>Bacteroidota</taxon>
        <taxon>Saprospiria</taxon>
        <taxon>Saprospirales</taxon>
        <taxon>Haliscomenobacteraceae</taxon>
        <taxon>Phaeodactylibacter</taxon>
    </lineage>
</organism>
<evidence type="ECO:0000313" key="6">
    <source>
        <dbReference type="Proteomes" id="UP000029736"/>
    </source>
</evidence>
<comment type="caution">
    <text evidence="5">The sequence shown here is derived from an EMBL/GenBank/DDBJ whole genome shotgun (WGS) entry which is preliminary data.</text>
</comment>
<dbReference type="Proteomes" id="UP000029736">
    <property type="component" value="Unassembled WGS sequence"/>
</dbReference>
<accession>A0A098S7F0</accession>
<evidence type="ECO:0000256" key="1">
    <source>
        <dbReference type="ARBA" id="ARBA00008857"/>
    </source>
</evidence>
<protein>
    <recommendedName>
        <fullName evidence="4">Tyr recombinase domain-containing protein</fullName>
    </recommendedName>
</protein>
<keyword evidence="2" id="KW-0238">DNA-binding</keyword>
<dbReference type="Gene3D" id="1.10.150.130">
    <property type="match status" value="1"/>
</dbReference>
<dbReference type="PANTHER" id="PTHR30349">
    <property type="entry name" value="PHAGE INTEGRASE-RELATED"/>
    <property type="match status" value="1"/>
</dbReference>
<dbReference type="Pfam" id="PF00589">
    <property type="entry name" value="Phage_integrase"/>
    <property type="match status" value="1"/>
</dbReference>
<dbReference type="RefSeq" id="WP_044220163.1">
    <property type="nucleotide sequence ID" value="NZ_JBKAGJ010000037.1"/>
</dbReference>
<dbReference type="GO" id="GO:0006310">
    <property type="term" value="P:DNA recombination"/>
    <property type="evidence" value="ECO:0007669"/>
    <property type="project" value="UniProtKB-KW"/>
</dbReference>
<reference evidence="5 6" key="1">
    <citation type="journal article" date="2014" name="Int. J. Syst. Evol. Microbiol.">
        <title>Phaeodactylibacter xiamenensis gen. nov., sp. nov., a member of the family Saprospiraceae isolated from the marine alga Phaeodactylum tricornutum.</title>
        <authorList>
            <person name="Chen Z.Jr."/>
            <person name="Lei X."/>
            <person name="Lai Q."/>
            <person name="Li Y."/>
            <person name="Zhang B."/>
            <person name="Zhang J."/>
            <person name="Zhang H."/>
            <person name="Yang L."/>
            <person name="Zheng W."/>
            <person name="Tian Y."/>
            <person name="Yu Z."/>
            <person name="Xu H.Jr."/>
            <person name="Zheng T."/>
        </authorList>
    </citation>
    <scope>NUCLEOTIDE SEQUENCE [LARGE SCALE GENOMIC DNA]</scope>
    <source>
        <strain evidence="5 6">KD52</strain>
    </source>
</reference>
<dbReference type="AlphaFoldDB" id="A0A098S7F0"/>
<dbReference type="SUPFAM" id="SSF56349">
    <property type="entry name" value="DNA breaking-rejoining enzymes"/>
    <property type="match status" value="1"/>
</dbReference>
<evidence type="ECO:0000256" key="3">
    <source>
        <dbReference type="ARBA" id="ARBA00023172"/>
    </source>
</evidence>
<dbReference type="GO" id="GO:0015074">
    <property type="term" value="P:DNA integration"/>
    <property type="evidence" value="ECO:0007669"/>
    <property type="project" value="InterPro"/>
</dbReference>
<dbReference type="InterPro" id="IPR011010">
    <property type="entry name" value="DNA_brk_join_enz"/>
</dbReference>
<dbReference type="InterPro" id="IPR010998">
    <property type="entry name" value="Integrase_recombinase_N"/>
</dbReference>
<feature type="domain" description="Tyr recombinase" evidence="4">
    <location>
        <begin position="197"/>
        <end position="366"/>
    </location>
</feature>
<dbReference type="EMBL" id="JPOS01000026">
    <property type="protein sequence ID" value="KGE88020.1"/>
    <property type="molecule type" value="Genomic_DNA"/>
</dbReference>
<dbReference type="STRING" id="1524460.IX84_11515"/>
<name>A0A098S7F0_9BACT</name>
<evidence type="ECO:0000259" key="4">
    <source>
        <dbReference type="PROSITE" id="PS51898"/>
    </source>
</evidence>
<dbReference type="PANTHER" id="PTHR30349:SF64">
    <property type="entry name" value="PROPHAGE INTEGRASE INTD-RELATED"/>
    <property type="match status" value="1"/>
</dbReference>